<feature type="domain" description="Nucleoside phosphorylase" evidence="1">
    <location>
        <begin position="29"/>
        <end position="185"/>
    </location>
</feature>
<dbReference type="GO" id="GO:0008782">
    <property type="term" value="F:adenosylhomocysteine nucleosidase activity"/>
    <property type="evidence" value="ECO:0007669"/>
    <property type="project" value="TreeGrafter"/>
</dbReference>
<sequence length="195" mass="20542">MESFAGRTLFVAAVDAEAAHVPEGAPLLITGIGTVPAAITVTKTLAQAAARDALPARVVNIGTAGALVDGLAGVFEVDRVTKHDFDLETLSDVSRYLLPETYELEVSGRLPTAALATGDKFVGEEALRRTLAQHSTLVDMEGYAIVAACREFGVPVTLLKQVSDNANEESYGTWAQVLERSARQLATSISDLGLS</sequence>
<reference evidence="2 3" key="1">
    <citation type="submission" date="2020-07" db="EMBL/GenBank/DDBJ databases">
        <title>Complete genome and description of Corynebacterium incognita strain Marseille-Q3630 sp. nov.</title>
        <authorList>
            <person name="Boxberger M."/>
        </authorList>
    </citation>
    <scope>NUCLEOTIDE SEQUENCE [LARGE SCALE GENOMIC DNA]</scope>
    <source>
        <strain evidence="2 3">Marseille-Q3630</strain>
    </source>
</reference>
<proteinExistence type="predicted"/>
<keyword evidence="3" id="KW-1185">Reference proteome</keyword>
<dbReference type="GO" id="GO:0005829">
    <property type="term" value="C:cytosol"/>
    <property type="evidence" value="ECO:0007669"/>
    <property type="project" value="TreeGrafter"/>
</dbReference>
<dbReference type="InterPro" id="IPR000845">
    <property type="entry name" value="Nucleoside_phosphorylase_d"/>
</dbReference>
<dbReference type="GO" id="GO:0008930">
    <property type="term" value="F:methylthioadenosine nucleosidase activity"/>
    <property type="evidence" value="ECO:0007669"/>
    <property type="project" value="TreeGrafter"/>
</dbReference>
<dbReference type="KEGG" id="cik:H0194_04435"/>
<dbReference type="PANTHER" id="PTHR46832:SF1">
    <property type="entry name" value="5'-METHYLTHIOADENOSINE_S-ADENOSYLHOMOCYSTEINE NUCLEOSIDASE"/>
    <property type="match status" value="1"/>
</dbReference>
<dbReference type="Proteomes" id="UP000515743">
    <property type="component" value="Chromosome"/>
</dbReference>
<dbReference type="InterPro" id="IPR035994">
    <property type="entry name" value="Nucleoside_phosphorylase_sf"/>
</dbReference>
<dbReference type="PANTHER" id="PTHR46832">
    <property type="entry name" value="5'-METHYLTHIOADENOSINE/S-ADENOSYLHOMOCYSTEINE NUCLEOSIDASE"/>
    <property type="match status" value="1"/>
</dbReference>
<dbReference type="GO" id="GO:0019284">
    <property type="term" value="P:L-methionine salvage from S-adenosylmethionine"/>
    <property type="evidence" value="ECO:0007669"/>
    <property type="project" value="TreeGrafter"/>
</dbReference>
<dbReference type="NCBIfam" id="NF004168">
    <property type="entry name" value="PRK05634.1"/>
    <property type="match status" value="1"/>
</dbReference>
<gene>
    <name evidence="2" type="ORF">H0194_04435</name>
</gene>
<dbReference type="SUPFAM" id="SSF53167">
    <property type="entry name" value="Purine and uridine phosphorylases"/>
    <property type="match status" value="1"/>
</dbReference>
<dbReference type="EMBL" id="CP059404">
    <property type="protein sequence ID" value="QNE90233.1"/>
    <property type="molecule type" value="Genomic_DNA"/>
</dbReference>
<dbReference type="RefSeq" id="WP_185176606.1">
    <property type="nucleotide sequence ID" value="NZ_CP059404.1"/>
</dbReference>
<dbReference type="AlphaFoldDB" id="A0A7G7CRL7"/>
<organism evidence="2 3">
    <name type="scientific">Corynebacterium incognita</name>
    <dbReference type="NCBI Taxonomy" id="2754725"/>
    <lineage>
        <taxon>Bacteria</taxon>
        <taxon>Bacillati</taxon>
        <taxon>Actinomycetota</taxon>
        <taxon>Actinomycetes</taxon>
        <taxon>Mycobacteriales</taxon>
        <taxon>Corynebacteriaceae</taxon>
        <taxon>Corynebacterium</taxon>
    </lineage>
</organism>
<dbReference type="Gene3D" id="3.40.50.1580">
    <property type="entry name" value="Nucleoside phosphorylase domain"/>
    <property type="match status" value="1"/>
</dbReference>
<evidence type="ECO:0000259" key="1">
    <source>
        <dbReference type="Pfam" id="PF01048"/>
    </source>
</evidence>
<accession>A0A7G7CRL7</accession>
<dbReference type="GO" id="GO:0009116">
    <property type="term" value="P:nucleoside metabolic process"/>
    <property type="evidence" value="ECO:0007669"/>
    <property type="project" value="InterPro"/>
</dbReference>
<evidence type="ECO:0000313" key="3">
    <source>
        <dbReference type="Proteomes" id="UP000515743"/>
    </source>
</evidence>
<protein>
    <submittedName>
        <fullName evidence="2">Nucleosidase</fullName>
    </submittedName>
</protein>
<dbReference type="Pfam" id="PF01048">
    <property type="entry name" value="PNP_UDP_1"/>
    <property type="match status" value="1"/>
</dbReference>
<name>A0A7G7CRL7_9CORY</name>
<evidence type="ECO:0000313" key="2">
    <source>
        <dbReference type="EMBL" id="QNE90233.1"/>
    </source>
</evidence>